<proteinExistence type="predicted"/>
<evidence type="ECO:0000313" key="1">
    <source>
        <dbReference type="EMBL" id="XDJ14904.1"/>
    </source>
</evidence>
<dbReference type="EMBL" id="PQ015378">
    <property type="protein sequence ID" value="XDJ14904.1"/>
    <property type="molecule type" value="Genomic_DNA"/>
</dbReference>
<organism evidence="1">
    <name type="scientific">Pseudomonas phage RVTF4</name>
    <dbReference type="NCBI Taxonomy" id="3236931"/>
    <lineage>
        <taxon>Viruses</taxon>
    </lineage>
</organism>
<reference evidence="1" key="1">
    <citation type="submission" date="2024-07" db="EMBL/GenBank/DDBJ databases">
        <authorList>
            <person name="Bringhurst R.M."/>
            <person name="Homer T.E."/>
        </authorList>
    </citation>
    <scope>NUCLEOTIDE SEQUENCE</scope>
</reference>
<protein>
    <submittedName>
        <fullName evidence="1">Uncharacterized protein</fullName>
    </submittedName>
</protein>
<name>A0AB39CDE7_9VIRU</name>
<accession>A0AB39CDE7</accession>
<sequence length="173" mass="19542">MSALVIGREKMHEFLAPSCEGRWFKVIPDIEEDTRYKAVIVVLKGPDAESQKNFLRDQMREDRNTVGRLDCWIEFLVKQPWASIFTVGVSARFGGAPVFHKPSGEIEVISAPFVIAKLGDEVDGYVVQRGFDNCYRQVIDNTHGDDDEAATLILEKLVESGAIKGYVYTHEYQ</sequence>